<evidence type="ECO:0000313" key="3">
    <source>
        <dbReference type="Proteomes" id="UP000251960"/>
    </source>
</evidence>
<dbReference type="ExpressionAtlas" id="A0A3L6F0D8">
    <property type="expression patterns" value="baseline and differential"/>
</dbReference>
<dbReference type="Gene3D" id="3.40.525.10">
    <property type="entry name" value="CRAL-TRIO lipid binding domain"/>
    <property type="match status" value="1"/>
</dbReference>
<dbReference type="SMART" id="SM01100">
    <property type="entry name" value="CRAL_TRIO_N"/>
    <property type="match status" value="1"/>
</dbReference>
<dbReference type="SUPFAM" id="SSF46938">
    <property type="entry name" value="CRAL/TRIO N-terminal domain"/>
    <property type="match status" value="1"/>
</dbReference>
<dbReference type="PANTHER" id="PTHR46226">
    <property type="entry name" value="CRAL-TRIO DOMAIN-CONTAINING PROTEIN"/>
    <property type="match status" value="1"/>
</dbReference>
<feature type="domain" description="CRAL/TRIO N-terminal" evidence="1">
    <location>
        <begin position="118"/>
        <end position="143"/>
    </location>
</feature>
<organism evidence="2 3">
    <name type="scientific">Zea mays</name>
    <name type="common">Maize</name>
    <dbReference type="NCBI Taxonomy" id="4577"/>
    <lineage>
        <taxon>Eukaryota</taxon>
        <taxon>Viridiplantae</taxon>
        <taxon>Streptophyta</taxon>
        <taxon>Embryophyta</taxon>
        <taxon>Tracheophyta</taxon>
        <taxon>Spermatophyta</taxon>
        <taxon>Magnoliopsida</taxon>
        <taxon>Liliopsida</taxon>
        <taxon>Poales</taxon>
        <taxon>Poaceae</taxon>
        <taxon>PACMAD clade</taxon>
        <taxon>Panicoideae</taxon>
        <taxon>Andropogonodae</taxon>
        <taxon>Andropogoneae</taxon>
        <taxon>Tripsacinae</taxon>
        <taxon>Zea</taxon>
    </lineage>
</organism>
<dbReference type="PANTHER" id="PTHR46226:SF3">
    <property type="entry name" value="OS02G0200000 PROTEIN"/>
    <property type="match status" value="1"/>
</dbReference>
<dbReference type="Pfam" id="PF21235">
    <property type="entry name" value="UBA_ARI1"/>
    <property type="match status" value="1"/>
</dbReference>
<accession>A0A3L6F0D8</accession>
<dbReference type="EMBL" id="NCVQ01000005">
    <property type="protein sequence ID" value="PWZ26616.1"/>
    <property type="molecule type" value="Genomic_DNA"/>
</dbReference>
<dbReference type="InterPro" id="IPR048962">
    <property type="entry name" value="ARIH1-like_UBL"/>
</dbReference>
<evidence type="ECO:0000313" key="2">
    <source>
        <dbReference type="EMBL" id="PWZ26616.1"/>
    </source>
</evidence>
<dbReference type="InterPro" id="IPR011074">
    <property type="entry name" value="CRAL/TRIO_N_dom"/>
</dbReference>
<dbReference type="InterPro" id="IPR036865">
    <property type="entry name" value="CRAL-TRIO_dom_sf"/>
</dbReference>
<dbReference type="InterPro" id="IPR036273">
    <property type="entry name" value="CRAL/TRIO_N_dom_sf"/>
</dbReference>
<protein>
    <submittedName>
        <fullName evidence="2">Putative E3 ubiquitin-protein ligase ARI8</fullName>
    </submittedName>
</protein>
<reference evidence="2 3" key="1">
    <citation type="journal article" date="2018" name="Nat. Genet.">
        <title>Extensive intraspecific gene order and gene structural variations between Mo17 and other maize genomes.</title>
        <authorList>
            <person name="Sun S."/>
            <person name="Zhou Y."/>
            <person name="Chen J."/>
            <person name="Shi J."/>
            <person name="Zhao H."/>
            <person name="Zhao H."/>
            <person name="Song W."/>
            <person name="Zhang M."/>
            <person name="Cui Y."/>
            <person name="Dong X."/>
            <person name="Liu H."/>
            <person name="Ma X."/>
            <person name="Jiao Y."/>
            <person name="Wang B."/>
            <person name="Wei X."/>
            <person name="Stein J.C."/>
            <person name="Glaubitz J.C."/>
            <person name="Lu F."/>
            <person name="Yu G."/>
            <person name="Liang C."/>
            <person name="Fengler K."/>
            <person name="Li B."/>
            <person name="Rafalski A."/>
            <person name="Schnable P.S."/>
            <person name="Ware D.H."/>
            <person name="Buckler E.S."/>
            <person name="Lai J."/>
        </authorList>
    </citation>
    <scope>NUCLEOTIDE SEQUENCE [LARGE SCALE GENOMIC DNA]</scope>
    <source>
        <strain evidence="3">cv. Missouri 17</strain>
        <tissue evidence="2">Seedling</tissue>
    </source>
</reference>
<gene>
    <name evidence="2" type="primary">ARI8_1</name>
    <name evidence="2" type="ORF">Zm00014a_039519</name>
</gene>
<dbReference type="Proteomes" id="UP000251960">
    <property type="component" value="Chromosome 4"/>
</dbReference>
<evidence type="ECO:0000259" key="1">
    <source>
        <dbReference type="SMART" id="SM01100"/>
    </source>
</evidence>
<proteinExistence type="predicted"/>
<sequence length="240" mass="27253">MCGGAGESPFYMASVTGSLGMLRVLLKTCRDAEEEQNYSILSEVDIKRRQEDDINRVSTVLSISKPEACVLLRNYNWSVSKVHDEWFADEERVRKVVGLPEKHIEMTNDRENMHQGYPKETLVRFLKAREWNVAKAHKMIVECLNWRIQNEIDSVLERPIAPVDLYRSICDSQLIGLSGYTKEGLPIFGIGVGHSTYDKASVITLMLAICLVGYNYSQNHKSVWFEAISTKPNKGTSYVS</sequence>
<dbReference type="AlphaFoldDB" id="A0A3L6F0D8"/>
<name>A0A3L6F0D8_MAIZE</name>
<dbReference type="Pfam" id="PF03765">
    <property type="entry name" value="CRAL_TRIO_N"/>
    <property type="match status" value="1"/>
</dbReference>
<comment type="caution">
    <text evidence="2">The sequence shown here is derived from an EMBL/GenBank/DDBJ whole genome shotgun (WGS) entry which is preliminary data.</text>
</comment>